<keyword evidence="3" id="KW-1185">Reference proteome</keyword>
<dbReference type="AlphaFoldDB" id="A0A183HVG1"/>
<organism evidence="4">
    <name type="scientific">Onchocerca flexuosa</name>
    <dbReference type="NCBI Taxonomy" id="387005"/>
    <lineage>
        <taxon>Eukaryota</taxon>
        <taxon>Metazoa</taxon>
        <taxon>Ecdysozoa</taxon>
        <taxon>Nematoda</taxon>
        <taxon>Chromadorea</taxon>
        <taxon>Rhabditida</taxon>
        <taxon>Spirurina</taxon>
        <taxon>Spiruromorpha</taxon>
        <taxon>Filarioidea</taxon>
        <taxon>Onchocercidae</taxon>
        <taxon>Onchocerca</taxon>
    </lineage>
</organism>
<dbReference type="EMBL" id="UZAJ01016608">
    <property type="protein sequence ID" value="VDO76773.1"/>
    <property type="molecule type" value="Genomic_DNA"/>
</dbReference>
<evidence type="ECO:0000259" key="1">
    <source>
        <dbReference type="SMART" id="SM00847"/>
    </source>
</evidence>
<dbReference type="Pfam" id="PF21010">
    <property type="entry name" value="HA2_C"/>
    <property type="match status" value="1"/>
</dbReference>
<dbReference type="SMART" id="SM00847">
    <property type="entry name" value="HA2"/>
    <property type="match status" value="1"/>
</dbReference>
<dbReference type="InterPro" id="IPR007502">
    <property type="entry name" value="Helicase-assoc_dom"/>
</dbReference>
<dbReference type="PANTHER" id="PTHR18934">
    <property type="entry name" value="ATP-DEPENDENT RNA HELICASE"/>
    <property type="match status" value="1"/>
</dbReference>
<dbReference type="WBParaSite" id="OFLC_0001147301-mRNA-1">
    <property type="protein sequence ID" value="OFLC_0001147301-mRNA-1"/>
    <property type="gene ID" value="OFLC_0001147301"/>
</dbReference>
<feature type="domain" description="Helicase-associated" evidence="1">
    <location>
        <begin position="41"/>
        <end position="134"/>
    </location>
</feature>
<dbReference type="PANTHER" id="PTHR18934:SF213">
    <property type="entry name" value="3'-5' RNA HELICASE YTHDC2"/>
    <property type="match status" value="1"/>
</dbReference>
<gene>
    <name evidence="2" type="ORF">OFLC_LOCUS11475</name>
</gene>
<proteinExistence type="predicted"/>
<dbReference type="STRING" id="387005.A0A183HVG1"/>
<name>A0A183HVG1_9BILA</name>
<evidence type="ECO:0000313" key="4">
    <source>
        <dbReference type="WBParaSite" id="OFLC_0001147301-mRNA-1"/>
    </source>
</evidence>
<reference evidence="2 3" key="2">
    <citation type="submission" date="2018-11" db="EMBL/GenBank/DDBJ databases">
        <authorList>
            <consortium name="Pathogen Informatics"/>
        </authorList>
    </citation>
    <scope>NUCLEOTIDE SEQUENCE [LARGE SCALE GENOMIC DNA]</scope>
</reference>
<reference evidence="4" key="1">
    <citation type="submission" date="2016-06" db="UniProtKB">
        <authorList>
            <consortium name="WormBaseParasite"/>
        </authorList>
    </citation>
    <scope>IDENTIFICATION</scope>
</reference>
<dbReference type="GO" id="GO:0004386">
    <property type="term" value="F:helicase activity"/>
    <property type="evidence" value="ECO:0007669"/>
    <property type="project" value="TreeGrafter"/>
</dbReference>
<dbReference type="Gene3D" id="1.20.120.1080">
    <property type="match status" value="1"/>
</dbReference>
<protein>
    <submittedName>
        <fullName evidence="4">HA2 domain-containing protein</fullName>
    </submittedName>
</protein>
<dbReference type="GO" id="GO:0003723">
    <property type="term" value="F:RNA binding"/>
    <property type="evidence" value="ECO:0007669"/>
    <property type="project" value="TreeGrafter"/>
</dbReference>
<sequence length="137" mass="15630">MKRSAIHEVCLHAKMFAPRKYSVRQFLLNAPEPPAAMAIDRSFEFLEQIGAVFKSRQESPEMSHLADNSYFINARDRNGEPDLTDLGRHIVQLPLCPELARFLLFGICLKCLSPVLTLVATLSHRDPCKLLCLIFRY</sequence>
<dbReference type="Proteomes" id="UP000267606">
    <property type="component" value="Unassembled WGS sequence"/>
</dbReference>
<evidence type="ECO:0000313" key="2">
    <source>
        <dbReference type="EMBL" id="VDO76773.1"/>
    </source>
</evidence>
<accession>A0A183HVG1</accession>
<evidence type="ECO:0000313" key="3">
    <source>
        <dbReference type="Proteomes" id="UP000267606"/>
    </source>
</evidence>